<evidence type="ECO:0000313" key="3">
    <source>
        <dbReference type="Proteomes" id="UP001529491"/>
    </source>
</evidence>
<reference evidence="2 3" key="1">
    <citation type="submission" date="2023-10" db="EMBL/GenBank/DDBJ databases">
        <title>Complete genome sequence of Shewanella sp. DAU334.</title>
        <authorList>
            <person name="Lee Y.-S."/>
            <person name="Jeong H.-R."/>
            <person name="Hwang E.-J."/>
            <person name="Choi Y.-L."/>
            <person name="Kim G.-D."/>
        </authorList>
    </citation>
    <scope>NUCLEOTIDE SEQUENCE [LARGE SCALE GENOMIC DNA]</scope>
    <source>
        <strain evidence="2 3">DAU334</strain>
    </source>
</reference>
<gene>
    <name evidence="2" type="ORF">RGE70_06385</name>
</gene>
<dbReference type="Gene3D" id="3.40.250.10">
    <property type="entry name" value="Rhodanese-like domain"/>
    <property type="match status" value="1"/>
</dbReference>
<dbReference type="CDD" id="cd00158">
    <property type="entry name" value="RHOD"/>
    <property type="match status" value="1"/>
</dbReference>
<name>A0ABZ0K1G8_9GAMM</name>
<dbReference type="InterPro" id="IPR036873">
    <property type="entry name" value="Rhodanese-like_dom_sf"/>
</dbReference>
<dbReference type="Proteomes" id="UP001529491">
    <property type="component" value="Chromosome"/>
</dbReference>
<proteinExistence type="predicted"/>
<dbReference type="PROSITE" id="PS50206">
    <property type="entry name" value="RHODANESE_3"/>
    <property type="match status" value="1"/>
</dbReference>
<protein>
    <submittedName>
        <fullName evidence="2">Rhodanese-like domain-containing protein</fullName>
    </submittedName>
</protein>
<dbReference type="InterPro" id="IPR052367">
    <property type="entry name" value="Thiosulfate_ST/Rhodanese-like"/>
</dbReference>
<dbReference type="Pfam" id="PF00581">
    <property type="entry name" value="Rhodanese"/>
    <property type="match status" value="1"/>
</dbReference>
<organism evidence="2 3">
    <name type="scientific">Shewanella youngdeokensis</name>
    <dbReference type="NCBI Taxonomy" id="2999068"/>
    <lineage>
        <taxon>Bacteria</taxon>
        <taxon>Pseudomonadati</taxon>
        <taxon>Pseudomonadota</taxon>
        <taxon>Gammaproteobacteria</taxon>
        <taxon>Alteromonadales</taxon>
        <taxon>Shewanellaceae</taxon>
        <taxon>Shewanella</taxon>
    </lineage>
</organism>
<dbReference type="EMBL" id="CP136522">
    <property type="protein sequence ID" value="WOT06394.1"/>
    <property type="molecule type" value="Genomic_DNA"/>
</dbReference>
<dbReference type="SUPFAM" id="SSF52821">
    <property type="entry name" value="Rhodanese/Cell cycle control phosphatase"/>
    <property type="match status" value="1"/>
</dbReference>
<sequence>MKHNEAFKSLVESILPHITEITVEQYQSNQQYTLIDVREDHEWSVHHLPQAKHLGKGIIERDIETHFPDRQTPLALYCGGGYRSAMAAYNLQLMGYTHVVSLAGGFKAWVDLQLPLAKG</sequence>
<dbReference type="PANTHER" id="PTHR45431:SF3">
    <property type="entry name" value="RHODANESE-LIKE DOMAIN-CONTAINING PROTEIN 15, CHLOROPLASTIC"/>
    <property type="match status" value="1"/>
</dbReference>
<evidence type="ECO:0000259" key="1">
    <source>
        <dbReference type="PROSITE" id="PS50206"/>
    </source>
</evidence>
<keyword evidence="3" id="KW-1185">Reference proteome</keyword>
<dbReference type="PANTHER" id="PTHR45431">
    <property type="entry name" value="RHODANESE-LIKE DOMAIN-CONTAINING PROTEIN 15, CHLOROPLASTIC"/>
    <property type="match status" value="1"/>
</dbReference>
<dbReference type="RefSeq" id="WP_310470669.1">
    <property type="nucleotide sequence ID" value="NZ_CP136522.1"/>
</dbReference>
<accession>A0ABZ0K1G8</accession>
<dbReference type="SMART" id="SM00450">
    <property type="entry name" value="RHOD"/>
    <property type="match status" value="1"/>
</dbReference>
<evidence type="ECO:0000313" key="2">
    <source>
        <dbReference type="EMBL" id="WOT06394.1"/>
    </source>
</evidence>
<dbReference type="InterPro" id="IPR001763">
    <property type="entry name" value="Rhodanese-like_dom"/>
</dbReference>
<feature type="domain" description="Rhodanese" evidence="1">
    <location>
        <begin position="28"/>
        <end position="118"/>
    </location>
</feature>